<evidence type="ECO:0000256" key="2">
    <source>
        <dbReference type="ARBA" id="ARBA00008163"/>
    </source>
</evidence>
<organism evidence="8">
    <name type="scientific">Desulfobacca acetoxidans</name>
    <dbReference type="NCBI Taxonomy" id="60893"/>
    <lineage>
        <taxon>Bacteria</taxon>
        <taxon>Pseudomonadati</taxon>
        <taxon>Thermodesulfobacteriota</taxon>
        <taxon>Desulfobaccia</taxon>
        <taxon>Desulfobaccales</taxon>
        <taxon>Desulfobaccaceae</taxon>
        <taxon>Desulfobacca</taxon>
    </lineage>
</organism>
<dbReference type="PANTHER" id="PTHR35093">
    <property type="entry name" value="OUTER MEMBRANE PROTEIN NMB0088-RELATED"/>
    <property type="match status" value="1"/>
</dbReference>
<evidence type="ECO:0000256" key="1">
    <source>
        <dbReference type="ARBA" id="ARBA00004571"/>
    </source>
</evidence>
<keyword evidence="3" id="KW-1134">Transmembrane beta strand</keyword>
<comment type="caution">
    <text evidence="8">The sequence shown here is derived from an EMBL/GenBank/DDBJ whole genome shotgun (WGS) entry which is preliminary data.</text>
</comment>
<gene>
    <name evidence="8" type="ORF">ENV62_09115</name>
</gene>
<keyword evidence="5" id="KW-0732">Signal</keyword>
<dbReference type="PANTHER" id="PTHR35093:SF8">
    <property type="entry name" value="OUTER MEMBRANE PROTEIN NMB0088-RELATED"/>
    <property type="match status" value="1"/>
</dbReference>
<accession>A0A7C3SJU2</accession>
<evidence type="ECO:0000256" key="3">
    <source>
        <dbReference type="ARBA" id="ARBA00022452"/>
    </source>
</evidence>
<dbReference type="Gene3D" id="2.40.160.60">
    <property type="entry name" value="Outer membrane protein transport protein (OMPP1/FadL/TodX)"/>
    <property type="match status" value="1"/>
</dbReference>
<dbReference type="GO" id="GO:0015483">
    <property type="term" value="F:long-chain fatty acid transporting porin activity"/>
    <property type="evidence" value="ECO:0007669"/>
    <property type="project" value="TreeGrafter"/>
</dbReference>
<protein>
    <recommendedName>
        <fullName evidence="9">Membrane protein involved in aromatic hydrocarbon degradation</fullName>
    </recommendedName>
</protein>
<proteinExistence type="inferred from homology"/>
<dbReference type="Pfam" id="PF03349">
    <property type="entry name" value="Toluene_X"/>
    <property type="match status" value="1"/>
</dbReference>
<keyword evidence="7" id="KW-0998">Cell outer membrane</keyword>
<evidence type="ECO:0000313" key="8">
    <source>
        <dbReference type="EMBL" id="HGB15380.1"/>
    </source>
</evidence>
<reference evidence="8" key="1">
    <citation type="journal article" date="2020" name="mSystems">
        <title>Genome- and Community-Level Interaction Insights into Carbon Utilization and Element Cycling Functions of Hydrothermarchaeota in Hydrothermal Sediment.</title>
        <authorList>
            <person name="Zhou Z."/>
            <person name="Liu Y."/>
            <person name="Xu W."/>
            <person name="Pan J."/>
            <person name="Luo Z.H."/>
            <person name="Li M."/>
        </authorList>
    </citation>
    <scope>NUCLEOTIDE SEQUENCE [LARGE SCALE GENOMIC DNA]</scope>
    <source>
        <strain evidence="8">SpSt-776</strain>
    </source>
</reference>
<dbReference type="InterPro" id="IPR005017">
    <property type="entry name" value="OMPP1/FadL/TodX"/>
</dbReference>
<keyword evidence="6" id="KW-0472">Membrane</keyword>
<evidence type="ECO:0000256" key="6">
    <source>
        <dbReference type="ARBA" id="ARBA00023136"/>
    </source>
</evidence>
<dbReference type="AlphaFoldDB" id="A0A7C3SJU2"/>
<sequence>MLECLLQNRELSFREAFKISRYLAKSQTIWKIPAFAAGLAGLLLSSAALSPSWGAGFALLQQGTAAMGQGNAFVAEADDPSAIFYNPAGINQLRRPEIYVGTTFNYPDREFQGPNGVLAETNHRLYRTPSIYFVYPFHERVAAGFGLFAPFGLSTAWHPEWAGRYLTTFSSLKTYNLNPVIAVKVLNNLSVAMGPNFLWSSVELKRKVPFLIGPFQLPDGEARLQGDGKGFGFNLGVLYEPLTGVKLGVSYRSAISLNFRGDMDFRLPAALPPLPKIPGTAKLTFPPSVTGGISISRFPPFTFNFDVTWMGWSSFDRLDIKLQQAVPLNGVLTNTISQTKNWQDAWAFRFGANCRVKDNMKIRAGYIYDLTPVPDESFDPQLPDANRHIFTVGGDLKIRSLTLGIAYNYILSESRRKNNQIMLNGVALPPQFQANGRYKSNVHSLGLSASLTF</sequence>
<dbReference type="EMBL" id="DTHB01000053">
    <property type="protein sequence ID" value="HGB15380.1"/>
    <property type="molecule type" value="Genomic_DNA"/>
</dbReference>
<dbReference type="SUPFAM" id="SSF56935">
    <property type="entry name" value="Porins"/>
    <property type="match status" value="1"/>
</dbReference>
<keyword evidence="4" id="KW-0812">Transmembrane</keyword>
<comment type="similarity">
    <text evidence="2">Belongs to the OmpP1/FadL family.</text>
</comment>
<evidence type="ECO:0000256" key="4">
    <source>
        <dbReference type="ARBA" id="ARBA00022692"/>
    </source>
</evidence>
<evidence type="ECO:0000256" key="5">
    <source>
        <dbReference type="ARBA" id="ARBA00022729"/>
    </source>
</evidence>
<name>A0A7C3SJU2_9BACT</name>
<comment type="subcellular location">
    <subcellularLocation>
        <location evidence="1">Cell outer membrane</location>
        <topology evidence="1">Multi-pass membrane protein</topology>
    </subcellularLocation>
</comment>
<evidence type="ECO:0008006" key="9">
    <source>
        <dbReference type="Google" id="ProtNLM"/>
    </source>
</evidence>
<evidence type="ECO:0000256" key="7">
    <source>
        <dbReference type="ARBA" id="ARBA00023237"/>
    </source>
</evidence>
<dbReference type="GO" id="GO:0009279">
    <property type="term" value="C:cell outer membrane"/>
    <property type="evidence" value="ECO:0007669"/>
    <property type="project" value="UniProtKB-SubCell"/>
</dbReference>